<proteinExistence type="predicted"/>
<keyword evidence="2" id="KW-1185">Reference proteome</keyword>
<gene>
    <name evidence="1" type="ORF">GCM10023187_37270</name>
</gene>
<reference evidence="2" key="1">
    <citation type="journal article" date="2019" name="Int. J. Syst. Evol. Microbiol.">
        <title>The Global Catalogue of Microorganisms (GCM) 10K type strain sequencing project: providing services to taxonomists for standard genome sequencing and annotation.</title>
        <authorList>
            <consortium name="The Broad Institute Genomics Platform"/>
            <consortium name="The Broad Institute Genome Sequencing Center for Infectious Disease"/>
            <person name="Wu L."/>
            <person name="Ma J."/>
        </authorList>
    </citation>
    <scope>NUCLEOTIDE SEQUENCE [LARGE SCALE GENOMIC DNA]</scope>
    <source>
        <strain evidence="2">JCM 17925</strain>
    </source>
</reference>
<dbReference type="Proteomes" id="UP001500936">
    <property type="component" value="Unassembled WGS sequence"/>
</dbReference>
<protein>
    <recommendedName>
        <fullName evidence="3">Addiction module component</fullName>
    </recommendedName>
</protein>
<organism evidence="1 2">
    <name type="scientific">Nibrella viscosa</name>
    <dbReference type="NCBI Taxonomy" id="1084524"/>
    <lineage>
        <taxon>Bacteria</taxon>
        <taxon>Pseudomonadati</taxon>
        <taxon>Bacteroidota</taxon>
        <taxon>Cytophagia</taxon>
        <taxon>Cytophagales</taxon>
        <taxon>Spirosomataceae</taxon>
        <taxon>Nibrella</taxon>
    </lineage>
</organism>
<sequence>MEAMQVRARFHELIDRIEDTDRLKTIYDALADADQLSAEVTDELIDEQRQRLELSIEQVKLGEVVRHQDLKKMISRWLK</sequence>
<comment type="caution">
    <text evidence="1">The sequence shown here is derived from an EMBL/GenBank/DDBJ whole genome shotgun (WGS) entry which is preliminary data.</text>
</comment>
<evidence type="ECO:0000313" key="2">
    <source>
        <dbReference type="Proteomes" id="UP001500936"/>
    </source>
</evidence>
<name>A0ABP8KQ01_9BACT</name>
<accession>A0ABP8KQ01</accession>
<evidence type="ECO:0008006" key="3">
    <source>
        <dbReference type="Google" id="ProtNLM"/>
    </source>
</evidence>
<evidence type="ECO:0000313" key="1">
    <source>
        <dbReference type="EMBL" id="GAA4411437.1"/>
    </source>
</evidence>
<dbReference type="RefSeq" id="WP_345269426.1">
    <property type="nucleotide sequence ID" value="NZ_BAABHB010000008.1"/>
</dbReference>
<dbReference type="EMBL" id="BAABHB010000008">
    <property type="protein sequence ID" value="GAA4411437.1"/>
    <property type="molecule type" value="Genomic_DNA"/>
</dbReference>